<sequence length="320" mass="33418">MKLSKKLNFFMSLILGGLVITSCSDDDNFNTPPVDNNNITAIAYKTENLSILAQALTKTNLDGTLRAKGSYTVFAPTNTAFTTFLNANGFANLDAVPTPVLKEILLNHVVSGALQSSSLTTGYVKTLAKGNASSTNTLSMFINTSSGVRLNGVASVTTANVLATNGVIHVVDAVIGLPTIVTHATANPNFSTLVETLTSAGQPDFVSILSGTGPFTVFAPTNTAFSNLNTELAPGGIAGVSSSNLTKVLQYHVVSPANVLSSTLTNNLSVTTILDQNFTVNLNPARITDVNARVSNITAVDVQCSNGVIHVLDKVLLPNF</sequence>
<dbReference type="FunFam" id="2.30.180.10:FF:000032">
    <property type="entry name" value="Fasciclin domain-containing protein, putative"/>
    <property type="match status" value="2"/>
</dbReference>
<protein>
    <submittedName>
        <fullName evidence="2">Uncaracterized surface protein containing fasciclin (FAS1) repeats</fullName>
    </submittedName>
</protein>
<dbReference type="SMART" id="SM00554">
    <property type="entry name" value="FAS1"/>
    <property type="match status" value="2"/>
</dbReference>
<dbReference type="InterPro" id="IPR050904">
    <property type="entry name" value="Adhesion/Biosynth-related"/>
</dbReference>
<dbReference type="EMBL" id="FQZI01000005">
    <property type="protein sequence ID" value="SHJ10325.1"/>
    <property type="molecule type" value="Genomic_DNA"/>
</dbReference>
<dbReference type="Pfam" id="PF02469">
    <property type="entry name" value="Fasciclin"/>
    <property type="match status" value="2"/>
</dbReference>
<evidence type="ECO:0000313" key="3">
    <source>
        <dbReference type="Proteomes" id="UP000184488"/>
    </source>
</evidence>
<proteinExistence type="predicted"/>
<dbReference type="AlphaFoldDB" id="A0A1M6GK36"/>
<reference evidence="3" key="1">
    <citation type="submission" date="2016-11" db="EMBL/GenBank/DDBJ databases">
        <authorList>
            <person name="Varghese N."/>
            <person name="Submissions S."/>
        </authorList>
    </citation>
    <scope>NUCLEOTIDE SEQUENCE [LARGE SCALE GENOMIC DNA]</scope>
    <source>
        <strain evidence="3">DSM 18829</strain>
    </source>
</reference>
<dbReference type="SUPFAM" id="SSF82153">
    <property type="entry name" value="FAS1 domain"/>
    <property type="match status" value="2"/>
</dbReference>
<feature type="domain" description="FAS1" evidence="1">
    <location>
        <begin position="36"/>
        <end position="175"/>
    </location>
</feature>
<keyword evidence="3" id="KW-1185">Reference proteome</keyword>
<dbReference type="PROSITE" id="PS51257">
    <property type="entry name" value="PROKAR_LIPOPROTEIN"/>
    <property type="match status" value="1"/>
</dbReference>
<dbReference type="PANTHER" id="PTHR10900:SF77">
    <property type="entry name" value="FI19380P1"/>
    <property type="match status" value="1"/>
</dbReference>
<evidence type="ECO:0000259" key="1">
    <source>
        <dbReference type="PROSITE" id="PS50213"/>
    </source>
</evidence>
<gene>
    <name evidence="2" type="ORF">SAMN05444363_2658</name>
</gene>
<dbReference type="PANTHER" id="PTHR10900">
    <property type="entry name" value="PERIOSTIN-RELATED"/>
    <property type="match status" value="1"/>
</dbReference>
<dbReference type="Gene3D" id="2.30.180.10">
    <property type="entry name" value="FAS1 domain"/>
    <property type="match status" value="2"/>
</dbReference>
<name>A0A1M6GK36_9FLAO</name>
<dbReference type="Proteomes" id="UP000184488">
    <property type="component" value="Unassembled WGS sequence"/>
</dbReference>
<dbReference type="PROSITE" id="PS50213">
    <property type="entry name" value="FAS1"/>
    <property type="match status" value="2"/>
</dbReference>
<dbReference type="GO" id="GO:0005615">
    <property type="term" value="C:extracellular space"/>
    <property type="evidence" value="ECO:0007669"/>
    <property type="project" value="TreeGrafter"/>
</dbReference>
<evidence type="ECO:0000313" key="2">
    <source>
        <dbReference type="EMBL" id="SHJ10325.1"/>
    </source>
</evidence>
<feature type="domain" description="FAS1" evidence="1">
    <location>
        <begin position="177"/>
        <end position="316"/>
    </location>
</feature>
<dbReference type="OrthoDB" id="9800666at2"/>
<organism evidence="2 3">
    <name type="scientific">Flavobacterium terrae</name>
    <dbReference type="NCBI Taxonomy" id="415425"/>
    <lineage>
        <taxon>Bacteria</taxon>
        <taxon>Pseudomonadati</taxon>
        <taxon>Bacteroidota</taxon>
        <taxon>Flavobacteriia</taxon>
        <taxon>Flavobacteriales</taxon>
        <taxon>Flavobacteriaceae</taxon>
        <taxon>Flavobacterium</taxon>
    </lineage>
</organism>
<accession>A0A1M6GK36</accession>
<dbReference type="InterPro" id="IPR000782">
    <property type="entry name" value="FAS1_domain"/>
</dbReference>
<dbReference type="InterPro" id="IPR036378">
    <property type="entry name" value="FAS1_dom_sf"/>
</dbReference>
<dbReference type="STRING" id="415425.SAMN05444363_2658"/>